<dbReference type="SUPFAM" id="SSF53335">
    <property type="entry name" value="S-adenosyl-L-methionine-dependent methyltransferases"/>
    <property type="match status" value="1"/>
</dbReference>
<dbReference type="RefSeq" id="WP_152584168.1">
    <property type="nucleotide sequence ID" value="NZ_JAVJPO010000022.1"/>
</dbReference>
<evidence type="ECO:0000256" key="2">
    <source>
        <dbReference type="PIRSR" id="PIRSR018249-2"/>
    </source>
</evidence>
<feature type="binding site" evidence="2">
    <location>
        <position position="190"/>
    </location>
    <ligand>
        <name>S-adenosyl-L-methionine</name>
        <dbReference type="ChEBI" id="CHEBI:59789"/>
    </ligand>
</feature>
<sequence length="280" mass="29721">MSTLDAAFDVLQCPSCGEPLSPADGGAECGNRHRFDRARQGYLSLRAAHKGKGAPATGDTPEMLEARERFQADGFHDAIAEAVLEAVPEDSRGWLADLGGGTGWYASQVLDASPDLRGIVLDASAPAVRVAARAHDRLAAVSADVWTGIPLRDASVAVALRIFSPGSAAEVRRILAPGGRAVLVVPHGDHQRELQHGLKLMRVPAGKAEEVAASIPDARLVSAREVRSRVALSIEQALDAVFMGPNAFHQDREKVRAVLEEWAAPINVTIAVTVVTLELE</sequence>
<dbReference type="InterPro" id="IPR029063">
    <property type="entry name" value="SAM-dependent_MTases_sf"/>
</dbReference>
<comment type="caution">
    <text evidence="4">The sequence shown here is derived from an EMBL/GenBank/DDBJ whole genome shotgun (WGS) entry which is preliminary data.</text>
</comment>
<evidence type="ECO:0000256" key="1">
    <source>
        <dbReference type="PIRSR" id="PIRSR018249-1"/>
    </source>
</evidence>
<dbReference type="Pfam" id="PF21302">
    <property type="entry name" value="Zn_ribbon_RlmA"/>
    <property type="match status" value="1"/>
</dbReference>
<dbReference type="GO" id="GO:0008168">
    <property type="term" value="F:methyltransferase activity"/>
    <property type="evidence" value="ECO:0007669"/>
    <property type="project" value="InterPro"/>
</dbReference>
<evidence type="ECO:0000313" key="4">
    <source>
        <dbReference type="EMBL" id="NHF63960.1"/>
    </source>
</evidence>
<dbReference type="OrthoDB" id="108476at2"/>
<dbReference type="GO" id="GO:0046872">
    <property type="term" value="F:metal ion binding"/>
    <property type="evidence" value="ECO:0007669"/>
    <property type="project" value="UniProtKB-KW"/>
</dbReference>
<organism evidence="4 5">
    <name type="scientific">Microcella pacifica</name>
    <dbReference type="NCBI Taxonomy" id="2591847"/>
    <lineage>
        <taxon>Bacteria</taxon>
        <taxon>Bacillati</taxon>
        <taxon>Actinomycetota</taxon>
        <taxon>Actinomycetes</taxon>
        <taxon>Micrococcales</taxon>
        <taxon>Microbacteriaceae</taxon>
        <taxon>Microcella</taxon>
    </lineage>
</organism>
<reference evidence="4 5" key="1">
    <citation type="submission" date="2020-03" db="EMBL/GenBank/DDBJ databases">
        <title>Chryseoglobus sp. isolated from a deep-sea seamount.</title>
        <authorList>
            <person name="Zhang D.-C."/>
        </authorList>
    </citation>
    <scope>NUCLEOTIDE SEQUENCE [LARGE SCALE GENOMIC DNA]</scope>
    <source>
        <strain evidence="4 5">KN1116</strain>
    </source>
</reference>
<accession>A0A9E5JQW3</accession>
<name>A0A9E5JQW3_9MICO</name>
<evidence type="ECO:0000313" key="5">
    <source>
        <dbReference type="Proteomes" id="UP000818266"/>
    </source>
</evidence>
<dbReference type="Gene3D" id="3.40.50.150">
    <property type="entry name" value="Vaccinia Virus protein VP39"/>
    <property type="match status" value="1"/>
</dbReference>
<keyword evidence="1" id="KW-0862">Zinc</keyword>
<proteinExistence type="predicted"/>
<feature type="domain" description="23S rRNA (guanine(745)-N(1))-methyltransferase N-terminal" evidence="3">
    <location>
        <begin position="11"/>
        <end position="45"/>
    </location>
</feature>
<keyword evidence="5" id="KW-1185">Reference proteome</keyword>
<protein>
    <recommendedName>
        <fullName evidence="3">23S rRNA (guanine(745)-N(1))-methyltransferase N-terminal domain-containing protein</fullName>
    </recommendedName>
</protein>
<dbReference type="Proteomes" id="UP000818266">
    <property type="component" value="Unassembled WGS sequence"/>
</dbReference>
<keyword evidence="1" id="KW-0479">Metal-binding</keyword>
<evidence type="ECO:0000259" key="3">
    <source>
        <dbReference type="Pfam" id="PF21302"/>
    </source>
</evidence>
<dbReference type="EMBL" id="VIKT02000027">
    <property type="protein sequence ID" value="NHF63960.1"/>
    <property type="molecule type" value="Genomic_DNA"/>
</dbReference>
<keyword evidence="2" id="KW-0949">S-adenosyl-L-methionine</keyword>
<gene>
    <name evidence="4" type="ORF">FK219_012070</name>
</gene>
<feature type="binding site" evidence="1">
    <location>
        <position position="29"/>
    </location>
    <ligand>
        <name>Zn(2+)</name>
        <dbReference type="ChEBI" id="CHEBI:29105"/>
    </ligand>
</feature>
<feature type="binding site" evidence="2">
    <location>
        <begin position="102"/>
        <end position="103"/>
    </location>
    <ligand>
        <name>S-adenosyl-L-methionine</name>
        <dbReference type="ChEBI" id="CHEBI:59789"/>
    </ligand>
</feature>
<dbReference type="PIRSF" id="PIRSF018249">
    <property type="entry name" value="MyrA_prd"/>
    <property type="match status" value="1"/>
</dbReference>
<dbReference type="AlphaFoldDB" id="A0A9E5JQW3"/>
<dbReference type="InterPro" id="IPR048647">
    <property type="entry name" value="RlmA_N"/>
</dbReference>
<feature type="binding site" evidence="1">
    <location>
        <position position="33"/>
    </location>
    <ligand>
        <name>Zn(2+)</name>
        <dbReference type="ChEBI" id="CHEBI:29105"/>
    </ligand>
</feature>
<dbReference type="InterPro" id="IPR016718">
    <property type="entry name" value="rRNA_m1G-MeTrfase_A_prd"/>
</dbReference>